<feature type="region of interest" description="Disordered" evidence="1">
    <location>
        <begin position="1"/>
        <end position="75"/>
    </location>
</feature>
<evidence type="ECO:0000313" key="3">
    <source>
        <dbReference type="Proteomes" id="UP000604046"/>
    </source>
</evidence>
<evidence type="ECO:0000313" key="2">
    <source>
        <dbReference type="EMBL" id="CAE7426642.1"/>
    </source>
</evidence>
<comment type="caution">
    <text evidence="2">The sequence shown here is derived from an EMBL/GenBank/DDBJ whole genome shotgun (WGS) entry which is preliminary data.</text>
</comment>
<name>A0A812R905_9DINO</name>
<accession>A0A812R905</accession>
<reference evidence="2" key="1">
    <citation type="submission" date="2021-02" db="EMBL/GenBank/DDBJ databases">
        <authorList>
            <person name="Dougan E. K."/>
            <person name="Rhodes N."/>
            <person name="Thang M."/>
            <person name="Chan C."/>
        </authorList>
    </citation>
    <scope>NUCLEOTIDE SEQUENCE</scope>
</reference>
<dbReference type="EMBL" id="CAJNDS010002313">
    <property type="protein sequence ID" value="CAE7426642.1"/>
    <property type="molecule type" value="Genomic_DNA"/>
</dbReference>
<proteinExistence type="predicted"/>
<protein>
    <submittedName>
        <fullName evidence="2">Uncharacterized protein</fullName>
    </submittedName>
</protein>
<sequence>MADAEAPAEHEGALGMKAEEEATEDQARRQASSAAVATHSKHSSDSAPGDRTTPNPKDQEGKGVQATGSSGLPEQVGAEDLKTAWEVMTKQGAPVASPYLREVAGMIREAKWPCPAWKPAEVSGPVVEVRNSAATEMPVLSSDLSRQLLRRDLRLGQVPTEAQVSLLWVNLTVGVGGAGVGTNFQALAGTAKALSTLARDLEQIGQLLLVPIEVLALRVIAGVGLLPWTSGPSSFVERFPAADLCWWRTPRPPGPGQNFPEGVPQPIPPGLFNELPPGSTAQRVLLAYIILLSFAGEVQFDFAVQVGGDWTAQPIGPFPPVGAPRWRDWLVVACFLQKTGSVLGQGPSEHFVAAEHFFTNQGGWKLSPLRRVADERARPNRVQWLTVCATLAEELREEARRTAEIRAVLVLAQAAQWSEDRWYRDNQWHAGPDLPEDIAADASHWQMQYLSHWLEERTEGEFVLADAGWPSIRPTRSSTRFSSLETLVVAVDHLSLGRRRAALGRLRLVPPASPCTEAAAGRFPAGCEHCKQAQNHRGLGHGNQPWASYADGLRTTVPLELAPLHPAVVWAASVGNLKFVTGAHTIALTVDEQDETTVAAWALLASQADRTLSQGYLGPYPFIPGRAELACFALVAVERLPVSFWLAWVHQNTTYPRGNAGNAGALIHPWTPLPVNPNRDPDLTLRPQQVPSDRVRGGDQYTNDGVLSLPVLAAGLGTSRFYRSAMRPLYDPTDYCNNFGWNSTLAVVPRVGLLEDLYVQVFVFAPVGGTAPERLTATFEACIPERATGGTGLARAANQALSDTLVQLVAAGSTE</sequence>
<gene>
    <name evidence="2" type="ORF">SNAT2548_LOCUS23218</name>
</gene>
<organism evidence="2 3">
    <name type="scientific">Symbiodinium natans</name>
    <dbReference type="NCBI Taxonomy" id="878477"/>
    <lineage>
        <taxon>Eukaryota</taxon>
        <taxon>Sar</taxon>
        <taxon>Alveolata</taxon>
        <taxon>Dinophyceae</taxon>
        <taxon>Suessiales</taxon>
        <taxon>Symbiodiniaceae</taxon>
        <taxon>Symbiodinium</taxon>
    </lineage>
</organism>
<keyword evidence="3" id="KW-1185">Reference proteome</keyword>
<dbReference type="AlphaFoldDB" id="A0A812R905"/>
<evidence type="ECO:0000256" key="1">
    <source>
        <dbReference type="SAM" id="MobiDB-lite"/>
    </source>
</evidence>
<dbReference type="Proteomes" id="UP000604046">
    <property type="component" value="Unassembled WGS sequence"/>
</dbReference>
<feature type="compositionally biased region" description="Basic and acidic residues" evidence="1">
    <location>
        <begin position="7"/>
        <end position="28"/>
    </location>
</feature>